<dbReference type="SUPFAM" id="SSF47384">
    <property type="entry name" value="Homodimeric domain of signal transducing histidine kinase"/>
    <property type="match status" value="1"/>
</dbReference>
<organism evidence="17 18">
    <name type="scientific">Paenibacillus thailandensis</name>
    <dbReference type="NCBI Taxonomy" id="393250"/>
    <lineage>
        <taxon>Bacteria</taxon>
        <taxon>Bacillati</taxon>
        <taxon>Bacillota</taxon>
        <taxon>Bacilli</taxon>
        <taxon>Bacillales</taxon>
        <taxon>Paenibacillaceae</taxon>
        <taxon>Paenibacillus</taxon>
    </lineage>
</organism>
<evidence type="ECO:0000256" key="3">
    <source>
        <dbReference type="ARBA" id="ARBA00012438"/>
    </source>
</evidence>
<evidence type="ECO:0000259" key="16">
    <source>
        <dbReference type="PROSITE" id="PS50885"/>
    </source>
</evidence>
<dbReference type="SMART" id="SM00304">
    <property type="entry name" value="HAMP"/>
    <property type="match status" value="1"/>
</dbReference>
<evidence type="ECO:0000313" key="17">
    <source>
        <dbReference type="EMBL" id="MFD2659125.1"/>
    </source>
</evidence>
<evidence type="ECO:0000256" key="10">
    <source>
        <dbReference type="ARBA" id="ARBA00022840"/>
    </source>
</evidence>
<evidence type="ECO:0000256" key="13">
    <source>
        <dbReference type="ARBA" id="ARBA00023136"/>
    </source>
</evidence>
<comment type="caution">
    <text evidence="17">The sequence shown here is derived from an EMBL/GenBank/DDBJ whole genome shotgun (WGS) entry which is preliminary data.</text>
</comment>
<dbReference type="InterPro" id="IPR036097">
    <property type="entry name" value="HisK_dim/P_sf"/>
</dbReference>
<dbReference type="Gene3D" id="3.30.565.10">
    <property type="entry name" value="Histidine kinase-like ATPase, C-terminal domain"/>
    <property type="match status" value="1"/>
</dbReference>
<dbReference type="Pfam" id="PF00672">
    <property type="entry name" value="HAMP"/>
    <property type="match status" value="1"/>
</dbReference>
<dbReference type="InterPro" id="IPR003660">
    <property type="entry name" value="HAMP_dom"/>
</dbReference>
<keyword evidence="4" id="KW-1003">Cell membrane</keyword>
<keyword evidence="6" id="KW-0808">Transferase</keyword>
<accession>A0ABW5QST0</accession>
<dbReference type="InterPro" id="IPR003594">
    <property type="entry name" value="HATPase_dom"/>
</dbReference>
<dbReference type="SUPFAM" id="SSF158472">
    <property type="entry name" value="HAMP domain-like"/>
    <property type="match status" value="1"/>
</dbReference>
<dbReference type="SMART" id="SM00388">
    <property type="entry name" value="HisKA"/>
    <property type="match status" value="1"/>
</dbReference>
<evidence type="ECO:0000256" key="5">
    <source>
        <dbReference type="ARBA" id="ARBA00022553"/>
    </source>
</evidence>
<dbReference type="EMBL" id="JBHUMY010000001">
    <property type="protein sequence ID" value="MFD2659125.1"/>
    <property type="molecule type" value="Genomic_DNA"/>
</dbReference>
<gene>
    <name evidence="17" type="ORF">ACFSW5_02470</name>
</gene>
<keyword evidence="11 14" id="KW-1133">Transmembrane helix</keyword>
<keyword evidence="9 17" id="KW-0418">Kinase</keyword>
<proteinExistence type="predicted"/>
<evidence type="ECO:0000256" key="4">
    <source>
        <dbReference type="ARBA" id="ARBA00022475"/>
    </source>
</evidence>
<evidence type="ECO:0000256" key="2">
    <source>
        <dbReference type="ARBA" id="ARBA00004651"/>
    </source>
</evidence>
<dbReference type="CDD" id="cd00075">
    <property type="entry name" value="HATPase"/>
    <property type="match status" value="1"/>
</dbReference>
<evidence type="ECO:0000256" key="7">
    <source>
        <dbReference type="ARBA" id="ARBA00022692"/>
    </source>
</evidence>
<dbReference type="Pfam" id="PF02518">
    <property type="entry name" value="HATPase_c"/>
    <property type="match status" value="1"/>
</dbReference>
<name>A0ABW5QST0_9BACL</name>
<dbReference type="EC" id="2.7.13.3" evidence="3"/>
<evidence type="ECO:0000256" key="1">
    <source>
        <dbReference type="ARBA" id="ARBA00000085"/>
    </source>
</evidence>
<dbReference type="Gene3D" id="6.10.340.10">
    <property type="match status" value="1"/>
</dbReference>
<evidence type="ECO:0000256" key="6">
    <source>
        <dbReference type="ARBA" id="ARBA00022679"/>
    </source>
</evidence>
<dbReference type="PANTHER" id="PTHR45436">
    <property type="entry name" value="SENSOR HISTIDINE KINASE YKOH"/>
    <property type="match status" value="1"/>
</dbReference>
<reference evidence="18" key="1">
    <citation type="journal article" date="2019" name="Int. J. Syst. Evol. Microbiol.">
        <title>The Global Catalogue of Microorganisms (GCM) 10K type strain sequencing project: providing services to taxonomists for standard genome sequencing and annotation.</title>
        <authorList>
            <consortium name="The Broad Institute Genomics Platform"/>
            <consortium name="The Broad Institute Genome Sequencing Center for Infectious Disease"/>
            <person name="Wu L."/>
            <person name="Ma J."/>
        </authorList>
    </citation>
    <scope>NUCLEOTIDE SEQUENCE [LARGE SCALE GENOMIC DNA]</scope>
    <source>
        <strain evidence="18">TISTR 1827</strain>
    </source>
</reference>
<feature type="transmembrane region" description="Helical" evidence="14">
    <location>
        <begin position="7"/>
        <end position="30"/>
    </location>
</feature>
<evidence type="ECO:0000256" key="14">
    <source>
        <dbReference type="SAM" id="Phobius"/>
    </source>
</evidence>
<dbReference type="InterPro" id="IPR050428">
    <property type="entry name" value="TCS_sensor_his_kinase"/>
</dbReference>
<comment type="catalytic activity">
    <reaction evidence="1">
        <text>ATP + protein L-histidine = ADP + protein N-phospho-L-histidine.</text>
        <dbReference type="EC" id="2.7.13.3"/>
    </reaction>
</comment>
<protein>
    <recommendedName>
        <fullName evidence="3">histidine kinase</fullName>
        <ecNumber evidence="3">2.7.13.3</ecNumber>
    </recommendedName>
</protein>
<dbReference type="InterPro" id="IPR003661">
    <property type="entry name" value="HisK_dim/P_dom"/>
</dbReference>
<evidence type="ECO:0000256" key="8">
    <source>
        <dbReference type="ARBA" id="ARBA00022741"/>
    </source>
</evidence>
<keyword evidence="12" id="KW-0902">Two-component regulatory system</keyword>
<dbReference type="InterPro" id="IPR004358">
    <property type="entry name" value="Sig_transdc_His_kin-like_C"/>
</dbReference>
<evidence type="ECO:0000256" key="11">
    <source>
        <dbReference type="ARBA" id="ARBA00022989"/>
    </source>
</evidence>
<feature type="domain" description="HAMP" evidence="16">
    <location>
        <begin position="184"/>
        <end position="239"/>
    </location>
</feature>
<evidence type="ECO:0000259" key="15">
    <source>
        <dbReference type="PROSITE" id="PS50109"/>
    </source>
</evidence>
<comment type="subcellular location">
    <subcellularLocation>
        <location evidence="2">Cell membrane</location>
        <topology evidence="2">Multi-pass membrane protein</topology>
    </subcellularLocation>
</comment>
<keyword evidence="13 14" id="KW-0472">Membrane</keyword>
<keyword evidence="5" id="KW-0597">Phosphoprotein</keyword>
<dbReference type="SMART" id="SM00387">
    <property type="entry name" value="HATPase_c"/>
    <property type="match status" value="1"/>
</dbReference>
<dbReference type="PRINTS" id="PR00344">
    <property type="entry name" value="BCTRLSENSOR"/>
</dbReference>
<dbReference type="GO" id="GO:0016301">
    <property type="term" value="F:kinase activity"/>
    <property type="evidence" value="ECO:0007669"/>
    <property type="project" value="UniProtKB-KW"/>
</dbReference>
<dbReference type="PROSITE" id="PS50109">
    <property type="entry name" value="HIS_KIN"/>
    <property type="match status" value="1"/>
</dbReference>
<dbReference type="CDD" id="cd06225">
    <property type="entry name" value="HAMP"/>
    <property type="match status" value="1"/>
</dbReference>
<keyword evidence="18" id="KW-1185">Reference proteome</keyword>
<keyword evidence="8" id="KW-0547">Nucleotide-binding</keyword>
<evidence type="ECO:0000313" key="18">
    <source>
        <dbReference type="Proteomes" id="UP001597493"/>
    </source>
</evidence>
<dbReference type="CDD" id="cd00082">
    <property type="entry name" value="HisKA"/>
    <property type="match status" value="1"/>
</dbReference>
<dbReference type="Pfam" id="PF00512">
    <property type="entry name" value="HisKA"/>
    <property type="match status" value="1"/>
</dbReference>
<dbReference type="InterPro" id="IPR005467">
    <property type="entry name" value="His_kinase_dom"/>
</dbReference>
<dbReference type="SUPFAM" id="SSF55874">
    <property type="entry name" value="ATPase domain of HSP90 chaperone/DNA topoisomerase II/histidine kinase"/>
    <property type="match status" value="1"/>
</dbReference>
<evidence type="ECO:0000256" key="12">
    <source>
        <dbReference type="ARBA" id="ARBA00023012"/>
    </source>
</evidence>
<keyword evidence="10" id="KW-0067">ATP-binding</keyword>
<feature type="transmembrane region" description="Helical" evidence="14">
    <location>
        <begin position="163"/>
        <end position="183"/>
    </location>
</feature>
<keyword evidence="7 14" id="KW-0812">Transmembrane</keyword>
<dbReference type="Gene3D" id="1.10.287.130">
    <property type="match status" value="1"/>
</dbReference>
<dbReference type="PANTHER" id="PTHR45436:SF5">
    <property type="entry name" value="SENSOR HISTIDINE KINASE TRCS"/>
    <property type="match status" value="1"/>
</dbReference>
<feature type="domain" description="Histidine kinase" evidence="15">
    <location>
        <begin position="254"/>
        <end position="488"/>
    </location>
</feature>
<dbReference type="RefSeq" id="WP_379269380.1">
    <property type="nucleotide sequence ID" value="NZ_JBHUGT010000031.1"/>
</dbReference>
<evidence type="ECO:0000256" key="9">
    <source>
        <dbReference type="ARBA" id="ARBA00022777"/>
    </source>
</evidence>
<dbReference type="PROSITE" id="PS50885">
    <property type="entry name" value="HAMP"/>
    <property type="match status" value="1"/>
</dbReference>
<dbReference type="Proteomes" id="UP001597493">
    <property type="component" value="Unassembled WGS sequence"/>
</dbReference>
<dbReference type="InterPro" id="IPR036890">
    <property type="entry name" value="HATPase_C_sf"/>
</dbReference>
<sequence length="505" mass="56844">MTIRLRLTLWYSSLLAATLFIFSVSIYVLVNWNTYFELKGELKKQAESIQVGLQSNPFLSVPQLTLSGQLGRDMYLQLVYFESNDVYTSDNMQAYKMVFPYSKDSKNLEEGFQKVKAKVGNQYLDFFVYQVPLYKSDGTLAVLKQVGAYSGPEENMLANLRTILTLSSMIVLIIAFTFGLFLARKALQPIDRVTKATERIQGGSDLSVRIPLEGSERDEVGRLVHTLNFMLARLEHAYNNLDESYKMQRRFVSDASHELRTPLTTIRGNIELLEKMWKQSGSGRLAELKHSQLALDQTQLELSLEAMQDISAEARRMSTLVNDLLSLARADAGYQMEMDNVEIYPLLEEVARRAQLLPRNAEWIVGDLSPLEGVVVRGNHDYLLQLVFIFIENAFKYTPEGHVELSATTKEGHAGIVVKDTGIGMDPEEVPHIFDRFYRADESRGKTVGTGLGLSIAKWILDEHNASVEVETRAGAGSTFTIWLPVAFSDGPQSSIIERTDRPNG</sequence>